<name>A0ABP6SUC9_9ACTN</name>
<evidence type="ECO:0000256" key="1">
    <source>
        <dbReference type="SAM" id="MobiDB-lite"/>
    </source>
</evidence>
<protein>
    <submittedName>
        <fullName evidence="3">Rhodanese-like domain-containing protein</fullName>
    </submittedName>
</protein>
<keyword evidence="4" id="KW-1185">Reference proteome</keyword>
<evidence type="ECO:0000313" key="4">
    <source>
        <dbReference type="Proteomes" id="UP001501676"/>
    </source>
</evidence>
<sequence>MGHVDARDTIGGVHQDPADEQSRGDDPSAARAGAFAWRLTPAETVAAFVRGALLIDIRSTVDRKEQGWLPGAIVLEPSVLEWRLIPHSGGHIPEVTSYDVEVVLVSRDGEESSVVAARLRELGLWRATDLAGGFWSWRAAELPVGGDPAPMRG</sequence>
<dbReference type="SMART" id="SM00450">
    <property type="entry name" value="RHOD"/>
    <property type="match status" value="1"/>
</dbReference>
<evidence type="ECO:0000313" key="3">
    <source>
        <dbReference type="EMBL" id="GAA3384788.1"/>
    </source>
</evidence>
<dbReference type="PROSITE" id="PS50206">
    <property type="entry name" value="RHODANESE_3"/>
    <property type="match status" value="1"/>
</dbReference>
<organism evidence="3 4">
    <name type="scientific">Cryptosporangium minutisporangium</name>
    <dbReference type="NCBI Taxonomy" id="113569"/>
    <lineage>
        <taxon>Bacteria</taxon>
        <taxon>Bacillati</taxon>
        <taxon>Actinomycetota</taxon>
        <taxon>Actinomycetes</taxon>
        <taxon>Cryptosporangiales</taxon>
        <taxon>Cryptosporangiaceae</taxon>
        <taxon>Cryptosporangium</taxon>
    </lineage>
</organism>
<dbReference type="Gene3D" id="3.40.250.10">
    <property type="entry name" value="Rhodanese-like domain"/>
    <property type="match status" value="1"/>
</dbReference>
<comment type="caution">
    <text evidence="3">The sequence shown here is derived from an EMBL/GenBank/DDBJ whole genome shotgun (WGS) entry which is preliminary data.</text>
</comment>
<dbReference type="InterPro" id="IPR036873">
    <property type="entry name" value="Rhodanese-like_dom_sf"/>
</dbReference>
<feature type="compositionally biased region" description="Basic and acidic residues" evidence="1">
    <location>
        <begin position="16"/>
        <end position="28"/>
    </location>
</feature>
<gene>
    <name evidence="3" type="ORF">GCM10020369_15820</name>
</gene>
<evidence type="ECO:0000259" key="2">
    <source>
        <dbReference type="PROSITE" id="PS50206"/>
    </source>
</evidence>
<dbReference type="Pfam" id="PF00581">
    <property type="entry name" value="Rhodanese"/>
    <property type="match status" value="1"/>
</dbReference>
<proteinExistence type="predicted"/>
<feature type="region of interest" description="Disordered" evidence="1">
    <location>
        <begin position="1"/>
        <end position="28"/>
    </location>
</feature>
<reference evidence="4" key="1">
    <citation type="journal article" date="2019" name="Int. J. Syst. Evol. Microbiol.">
        <title>The Global Catalogue of Microorganisms (GCM) 10K type strain sequencing project: providing services to taxonomists for standard genome sequencing and annotation.</title>
        <authorList>
            <consortium name="The Broad Institute Genomics Platform"/>
            <consortium name="The Broad Institute Genome Sequencing Center for Infectious Disease"/>
            <person name="Wu L."/>
            <person name="Ma J."/>
        </authorList>
    </citation>
    <scope>NUCLEOTIDE SEQUENCE [LARGE SCALE GENOMIC DNA]</scope>
    <source>
        <strain evidence="4">JCM 9458</strain>
    </source>
</reference>
<dbReference type="Proteomes" id="UP001501676">
    <property type="component" value="Unassembled WGS sequence"/>
</dbReference>
<dbReference type="InterPro" id="IPR001763">
    <property type="entry name" value="Rhodanese-like_dom"/>
</dbReference>
<feature type="domain" description="Rhodanese" evidence="2">
    <location>
        <begin position="48"/>
        <end position="146"/>
    </location>
</feature>
<accession>A0ABP6SUC9</accession>
<dbReference type="SUPFAM" id="SSF52821">
    <property type="entry name" value="Rhodanese/Cell cycle control phosphatase"/>
    <property type="match status" value="1"/>
</dbReference>
<dbReference type="CDD" id="cd00158">
    <property type="entry name" value="RHOD"/>
    <property type="match status" value="1"/>
</dbReference>
<dbReference type="EMBL" id="BAAAYN010000009">
    <property type="protein sequence ID" value="GAA3384788.1"/>
    <property type="molecule type" value="Genomic_DNA"/>
</dbReference>